<name>H5STU2_ACEAU</name>
<organism evidence="1">
    <name type="scientific">Acetithermum autotrophicum</name>
    <dbReference type="NCBI Taxonomy" id="1446466"/>
    <lineage>
        <taxon>Bacteria</taxon>
        <taxon>Candidatus Bipolaricaulota</taxon>
        <taxon>Candidatus Acetithermum</taxon>
    </lineage>
</organism>
<dbReference type="EMBL" id="AP011803">
    <property type="protein sequence ID" value="BAL59942.1"/>
    <property type="molecule type" value="Genomic_DNA"/>
</dbReference>
<dbReference type="AlphaFoldDB" id="H5STU2"/>
<proteinExistence type="predicted"/>
<accession>H5STU2</accession>
<sequence>MLKHPSEGEGSLLKGASQRASARLHLLLRRRIHPPARGDFYKASLTKERRECYNHYETWITHQKRVEEVRHEILSRLVAAGAPARDHQRSGSL</sequence>
<evidence type="ECO:0000313" key="1">
    <source>
        <dbReference type="EMBL" id="BAL59942.1"/>
    </source>
</evidence>
<reference evidence="1" key="2">
    <citation type="journal article" date="2012" name="PLoS ONE">
        <title>A Deeply Branching Thermophilic Bacterium with an Ancient Acetyl-CoA Pathway Dominates a Subsurface Ecosystem.</title>
        <authorList>
            <person name="Takami H."/>
            <person name="Noguchi H."/>
            <person name="Takaki Y."/>
            <person name="Uchiyama I."/>
            <person name="Toyoda A."/>
            <person name="Nishi S."/>
            <person name="Chee G.-J."/>
            <person name="Arai W."/>
            <person name="Nunoura T."/>
            <person name="Itoh T."/>
            <person name="Hattori M."/>
            <person name="Takai K."/>
        </authorList>
    </citation>
    <scope>NUCLEOTIDE SEQUENCE</scope>
</reference>
<gene>
    <name evidence="1" type="ORF">HGMM_OP4C578</name>
</gene>
<reference evidence="1" key="1">
    <citation type="journal article" date="2005" name="Environ. Microbiol.">
        <title>Genetic and functional properties of uncultivated thermophilic crenarchaeotes from a subsurface gold mine as revealed by analysis of genome fragments.</title>
        <authorList>
            <person name="Nunoura T."/>
            <person name="Hirayama H."/>
            <person name="Takami H."/>
            <person name="Oida H."/>
            <person name="Nishi S."/>
            <person name="Shimamura S."/>
            <person name="Suzuki Y."/>
            <person name="Inagaki F."/>
            <person name="Takai K."/>
            <person name="Nealson K.H."/>
            <person name="Horikoshi K."/>
        </authorList>
    </citation>
    <scope>NUCLEOTIDE SEQUENCE</scope>
</reference>
<protein>
    <submittedName>
        <fullName evidence="1">Uncharacterized protein</fullName>
    </submittedName>
</protein>